<accession>A0ABV5FRD0</accession>
<dbReference type="Proteomes" id="UP001589589">
    <property type="component" value="Unassembled WGS sequence"/>
</dbReference>
<comment type="caution">
    <text evidence="1">The sequence shown here is derived from an EMBL/GenBank/DDBJ whole genome shotgun (WGS) entry which is preliminary data.</text>
</comment>
<organism evidence="1 2">
    <name type="scientific">Flavobacterium branchiarum</name>
    <dbReference type="NCBI Taxonomy" id="1114870"/>
    <lineage>
        <taxon>Bacteria</taxon>
        <taxon>Pseudomonadati</taxon>
        <taxon>Bacteroidota</taxon>
        <taxon>Flavobacteriia</taxon>
        <taxon>Flavobacteriales</taxon>
        <taxon>Flavobacteriaceae</taxon>
        <taxon>Flavobacterium</taxon>
    </lineage>
</organism>
<evidence type="ECO:0000313" key="1">
    <source>
        <dbReference type="EMBL" id="MFB9066104.1"/>
    </source>
</evidence>
<gene>
    <name evidence="1" type="ORF">ACFFUQ_18975</name>
</gene>
<keyword evidence="2" id="KW-1185">Reference proteome</keyword>
<reference evidence="1 2" key="1">
    <citation type="submission" date="2024-09" db="EMBL/GenBank/DDBJ databases">
        <authorList>
            <person name="Sun Q."/>
            <person name="Mori K."/>
        </authorList>
    </citation>
    <scope>NUCLEOTIDE SEQUENCE [LARGE SCALE GENOMIC DNA]</scope>
    <source>
        <strain evidence="1 2">CECT 7908</strain>
    </source>
</reference>
<sequence length="357" mass="36304">LAKSVLLDAALSIADGGITTDKIADGAVTNAKVGADAITSDKILDGTITTTDLANKAVTADKLGSGTATSGQIATANGDGTVTYKTISTTNLADKGSLTVAGGLEFTGGTDGAAKLLANAGIQVAAGGITATQLANNAVTTDKIAPAGNNQVLTTDNTGAPIWVNQATITVTAKNGLHKDGLDIKLGGALSEATAIGTDATNTLAITGLDNQKVQNTTAGAKDYLMAVNDAGVVRALKAAMPKFFYMPSIVMPTAADQITDATIVSVTAGTFTVQLYGSYTKQFGMTVAASSKANATRTTALPVLPVTELDYYVTWYDNTVFDNVNITDSGVLTYTIKPTAEVTIGSFMNIVFAVKP</sequence>
<name>A0ABV5FRD0_9FLAO</name>
<protein>
    <submittedName>
        <fullName evidence="1">Uncharacterized protein</fullName>
    </submittedName>
</protein>
<feature type="non-terminal residue" evidence="1">
    <location>
        <position position="1"/>
    </location>
</feature>
<dbReference type="EMBL" id="JBHMEX010000061">
    <property type="protein sequence ID" value="MFB9066104.1"/>
    <property type="molecule type" value="Genomic_DNA"/>
</dbReference>
<dbReference type="RefSeq" id="WP_379690760.1">
    <property type="nucleotide sequence ID" value="NZ_JBHMEX010000061.1"/>
</dbReference>
<proteinExistence type="predicted"/>
<evidence type="ECO:0000313" key="2">
    <source>
        <dbReference type="Proteomes" id="UP001589589"/>
    </source>
</evidence>